<dbReference type="PANTHER" id="PTHR30146">
    <property type="entry name" value="LACI-RELATED TRANSCRIPTIONAL REPRESSOR"/>
    <property type="match status" value="1"/>
</dbReference>
<accession>A0A317F936</accession>
<gene>
    <name evidence="6" type="ORF">DFH01_23565</name>
</gene>
<evidence type="ECO:0000313" key="6">
    <source>
        <dbReference type="EMBL" id="PWS34527.1"/>
    </source>
</evidence>
<dbReference type="Pfam" id="PF13377">
    <property type="entry name" value="Peripla_BP_3"/>
    <property type="match status" value="1"/>
</dbReference>
<dbReference type="OrthoDB" id="60111at2"/>
<keyword evidence="2" id="KW-0805">Transcription regulation</keyword>
<dbReference type="AlphaFoldDB" id="A0A317F936"/>
<keyword evidence="4" id="KW-0804">Transcription</keyword>
<keyword evidence="3" id="KW-0238">DNA-binding</keyword>
<dbReference type="Gene3D" id="3.40.50.2300">
    <property type="match status" value="2"/>
</dbReference>
<dbReference type="GO" id="GO:0003700">
    <property type="term" value="F:DNA-binding transcription factor activity"/>
    <property type="evidence" value="ECO:0007669"/>
    <property type="project" value="TreeGrafter"/>
</dbReference>
<dbReference type="CDD" id="cd06267">
    <property type="entry name" value="PBP1_LacI_sugar_binding-like"/>
    <property type="match status" value="1"/>
</dbReference>
<dbReference type="PROSITE" id="PS00356">
    <property type="entry name" value="HTH_LACI_1"/>
    <property type="match status" value="1"/>
</dbReference>
<keyword evidence="7" id="KW-1185">Reference proteome</keyword>
<dbReference type="InterPro" id="IPR000843">
    <property type="entry name" value="HTH_LacI"/>
</dbReference>
<proteinExistence type="predicted"/>
<evidence type="ECO:0000256" key="1">
    <source>
        <dbReference type="ARBA" id="ARBA00022491"/>
    </source>
</evidence>
<dbReference type="CDD" id="cd01392">
    <property type="entry name" value="HTH_LacI"/>
    <property type="match status" value="1"/>
</dbReference>
<dbReference type="InterPro" id="IPR010982">
    <property type="entry name" value="Lambda_DNA-bd_dom_sf"/>
</dbReference>
<sequence>MSSDASRDAPRRRPRPTITDVAREAGVSTGTVSHVLNGSRDVSAERRERVMRAVRDLGYVPNLLAQSLRRNRATLIGLCMPHAAFGYFVALSEAFEGLAAEAGYDILHVFSRQDSDTELHRVETLLRFDIGGLLLLPSWEPGATLDRLARAAVPTVILDRPIEDARFDQVRVDVRAAMRRAAAELLARGHRRLAFVSANPRLLISRHRIEGLRQGLAEVPRASLEIIERSENAATFLEQLATAMRGPKRPTALLATNTQGVEQVVRALAALGLRCPEDVSLIAVDEPPWSEMATPRLSAIRPPASEVACRAWELLLARMQGVRPRVRRLALEPELRVAESLGQAPARR</sequence>
<feature type="domain" description="HTH lacI-type" evidence="5">
    <location>
        <begin position="16"/>
        <end position="70"/>
    </location>
</feature>
<dbReference type="PROSITE" id="PS50932">
    <property type="entry name" value="HTH_LACI_2"/>
    <property type="match status" value="1"/>
</dbReference>
<dbReference type="InterPro" id="IPR046335">
    <property type="entry name" value="LacI/GalR-like_sensor"/>
</dbReference>
<dbReference type="PRINTS" id="PR00036">
    <property type="entry name" value="HTHLACI"/>
</dbReference>
<evidence type="ECO:0000256" key="4">
    <source>
        <dbReference type="ARBA" id="ARBA00023163"/>
    </source>
</evidence>
<evidence type="ECO:0000313" key="7">
    <source>
        <dbReference type="Proteomes" id="UP000245765"/>
    </source>
</evidence>
<dbReference type="SUPFAM" id="SSF53822">
    <property type="entry name" value="Periplasmic binding protein-like I"/>
    <property type="match status" value="1"/>
</dbReference>
<keyword evidence="1" id="KW-0678">Repressor</keyword>
<dbReference type="SMART" id="SM00354">
    <property type="entry name" value="HTH_LACI"/>
    <property type="match status" value="1"/>
</dbReference>
<dbReference type="GO" id="GO:0000976">
    <property type="term" value="F:transcription cis-regulatory region binding"/>
    <property type="evidence" value="ECO:0007669"/>
    <property type="project" value="TreeGrafter"/>
</dbReference>
<protein>
    <recommendedName>
        <fullName evidence="5">HTH lacI-type domain-containing protein</fullName>
    </recommendedName>
</protein>
<dbReference type="EMBL" id="QGNA01000006">
    <property type="protein sequence ID" value="PWS34527.1"/>
    <property type="molecule type" value="Genomic_DNA"/>
</dbReference>
<comment type="caution">
    <text evidence="6">The sequence shown here is derived from an EMBL/GenBank/DDBJ whole genome shotgun (WGS) entry which is preliminary data.</text>
</comment>
<evidence type="ECO:0000259" key="5">
    <source>
        <dbReference type="PROSITE" id="PS50932"/>
    </source>
</evidence>
<evidence type="ECO:0000256" key="2">
    <source>
        <dbReference type="ARBA" id="ARBA00023015"/>
    </source>
</evidence>
<evidence type="ECO:0000256" key="3">
    <source>
        <dbReference type="ARBA" id="ARBA00023125"/>
    </source>
</evidence>
<dbReference type="Pfam" id="PF00356">
    <property type="entry name" value="LacI"/>
    <property type="match status" value="1"/>
</dbReference>
<dbReference type="SUPFAM" id="SSF47413">
    <property type="entry name" value="lambda repressor-like DNA-binding domains"/>
    <property type="match status" value="1"/>
</dbReference>
<dbReference type="RefSeq" id="WP_109872978.1">
    <property type="nucleotide sequence ID" value="NZ_QGNA01000006.1"/>
</dbReference>
<reference evidence="7" key="1">
    <citation type="submission" date="2018-05" db="EMBL/GenBank/DDBJ databases">
        <authorList>
            <person name="Du Z."/>
            <person name="Wang X."/>
        </authorList>
    </citation>
    <scope>NUCLEOTIDE SEQUENCE [LARGE SCALE GENOMIC DNA]</scope>
    <source>
        <strain evidence="7">CQN31</strain>
    </source>
</reference>
<dbReference type="PANTHER" id="PTHR30146:SF148">
    <property type="entry name" value="HTH-TYPE TRANSCRIPTIONAL REPRESSOR PURR-RELATED"/>
    <property type="match status" value="1"/>
</dbReference>
<dbReference type="Gene3D" id="1.10.260.40">
    <property type="entry name" value="lambda repressor-like DNA-binding domains"/>
    <property type="match status" value="1"/>
</dbReference>
<organism evidence="6 7">
    <name type="scientific">Falsiroseomonas bella</name>
    <dbReference type="NCBI Taxonomy" id="2184016"/>
    <lineage>
        <taxon>Bacteria</taxon>
        <taxon>Pseudomonadati</taxon>
        <taxon>Pseudomonadota</taxon>
        <taxon>Alphaproteobacteria</taxon>
        <taxon>Acetobacterales</taxon>
        <taxon>Roseomonadaceae</taxon>
        <taxon>Falsiroseomonas</taxon>
    </lineage>
</organism>
<dbReference type="Proteomes" id="UP000245765">
    <property type="component" value="Unassembled WGS sequence"/>
</dbReference>
<dbReference type="InterPro" id="IPR028082">
    <property type="entry name" value="Peripla_BP_I"/>
</dbReference>
<name>A0A317F936_9PROT</name>